<evidence type="ECO:0000256" key="2">
    <source>
        <dbReference type="SAM" id="Phobius"/>
    </source>
</evidence>
<feature type="compositionally biased region" description="Basic and acidic residues" evidence="1">
    <location>
        <begin position="7"/>
        <end position="21"/>
    </location>
</feature>
<protein>
    <submittedName>
        <fullName evidence="4">CPBP family intramembrane metalloprotease</fullName>
    </submittedName>
</protein>
<feature type="region of interest" description="Disordered" evidence="1">
    <location>
        <begin position="1"/>
        <end position="29"/>
    </location>
</feature>
<feature type="domain" description="CAAX prenyl protease 2/Lysostaphin resistance protein A-like" evidence="3">
    <location>
        <begin position="159"/>
        <end position="245"/>
    </location>
</feature>
<dbReference type="GO" id="GO:0006508">
    <property type="term" value="P:proteolysis"/>
    <property type="evidence" value="ECO:0007669"/>
    <property type="project" value="UniProtKB-KW"/>
</dbReference>
<feature type="transmembrane region" description="Helical" evidence="2">
    <location>
        <begin position="37"/>
        <end position="63"/>
    </location>
</feature>
<feature type="transmembrane region" description="Helical" evidence="2">
    <location>
        <begin position="114"/>
        <end position="135"/>
    </location>
</feature>
<evidence type="ECO:0000259" key="3">
    <source>
        <dbReference type="Pfam" id="PF02517"/>
    </source>
</evidence>
<evidence type="ECO:0000313" key="5">
    <source>
        <dbReference type="Proteomes" id="UP000266298"/>
    </source>
</evidence>
<keyword evidence="2" id="KW-0812">Transmembrane</keyword>
<gene>
    <name evidence="4" type="ORF">DZF96_05645</name>
</gene>
<dbReference type="PANTHER" id="PTHR36435:SF1">
    <property type="entry name" value="CAAX AMINO TERMINAL PROTEASE FAMILY PROTEIN"/>
    <property type="match status" value="1"/>
</dbReference>
<reference evidence="4 5" key="1">
    <citation type="submission" date="2018-08" db="EMBL/GenBank/DDBJ databases">
        <title>Genome Sequence of Clavibacter michiganensis Subspecies type strains, and the Atypical Peach-Colored Strains Isolated from Tomato.</title>
        <authorList>
            <person name="Osdaghi E."/>
            <person name="Portier P."/>
            <person name="Briand M."/>
            <person name="Jacques M.-A."/>
        </authorList>
    </citation>
    <scope>NUCLEOTIDE SEQUENCE [LARGE SCALE GENOMIC DNA]</scope>
    <source>
        <strain evidence="4 5">CFBP 7493</strain>
    </source>
</reference>
<feature type="transmembrane region" description="Helical" evidence="2">
    <location>
        <begin position="233"/>
        <end position="255"/>
    </location>
</feature>
<proteinExistence type="predicted"/>
<dbReference type="EMBL" id="QWEC01000054">
    <property type="protein sequence ID" value="RII97844.1"/>
    <property type="molecule type" value="Genomic_DNA"/>
</dbReference>
<keyword evidence="2" id="KW-0472">Membrane</keyword>
<keyword evidence="4" id="KW-0645">Protease</keyword>
<dbReference type="GO" id="GO:0004175">
    <property type="term" value="F:endopeptidase activity"/>
    <property type="evidence" value="ECO:0007669"/>
    <property type="project" value="UniProtKB-ARBA"/>
</dbReference>
<dbReference type="InterPro" id="IPR052710">
    <property type="entry name" value="CAAX_protease"/>
</dbReference>
<evidence type="ECO:0000313" key="4">
    <source>
        <dbReference type="EMBL" id="RII97844.1"/>
    </source>
</evidence>
<dbReference type="RefSeq" id="WP_051629289.1">
    <property type="nucleotide sequence ID" value="NZ_QWEC01000054.1"/>
</dbReference>
<dbReference type="Pfam" id="PF02517">
    <property type="entry name" value="Rce1-like"/>
    <property type="match status" value="1"/>
</dbReference>
<dbReference type="GO" id="GO:0008237">
    <property type="term" value="F:metallopeptidase activity"/>
    <property type="evidence" value="ECO:0007669"/>
    <property type="project" value="UniProtKB-KW"/>
</dbReference>
<dbReference type="Proteomes" id="UP000266298">
    <property type="component" value="Unassembled WGS sequence"/>
</dbReference>
<keyword evidence="2" id="KW-1133">Transmembrane helix</keyword>
<dbReference type="PANTHER" id="PTHR36435">
    <property type="entry name" value="SLR1288 PROTEIN"/>
    <property type="match status" value="1"/>
</dbReference>
<evidence type="ECO:0000256" key="1">
    <source>
        <dbReference type="SAM" id="MobiDB-lite"/>
    </source>
</evidence>
<sequence length="257" mass="27111">MPSDATVIHRDEPATPSRDRVSPAAVPRDASSLGPRAIVLIHAALLIVTVVVFGTVLLGLLLIPGARAAFVPVMAAALLVHPASMLLTLHVGLRRAGSGWRAIGLRRPTVRMLHLLWQVPTILVLLLLVQGLALLLTGDPTTEGRAVDTLVGDTAPVVVVVVLIGVVLLAPLWEEVVFRGLVHGGLRRRLGPVMASLLGAAIFAACHGVPVLLPYMLMLGLSLAYLREFHRTLWAPLCMHVVVNGLATGVALAAVQA</sequence>
<dbReference type="InterPro" id="IPR003675">
    <property type="entry name" value="Rce1/LyrA-like_dom"/>
</dbReference>
<keyword evidence="4" id="KW-0378">Hydrolase</keyword>
<keyword evidence="4" id="KW-0482">Metalloprotease</keyword>
<feature type="transmembrane region" description="Helical" evidence="2">
    <location>
        <begin position="193"/>
        <end position="213"/>
    </location>
</feature>
<comment type="caution">
    <text evidence="4">The sequence shown here is derived from an EMBL/GenBank/DDBJ whole genome shotgun (WGS) entry which is preliminary data.</text>
</comment>
<organism evidence="4 5">
    <name type="scientific">Clavibacter michiganensis</name>
    <dbReference type="NCBI Taxonomy" id="28447"/>
    <lineage>
        <taxon>Bacteria</taxon>
        <taxon>Bacillati</taxon>
        <taxon>Actinomycetota</taxon>
        <taxon>Actinomycetes</taxon>
        <taxon>Micrococcales</taxon>
        <taxon>Microbacteriaceae</taxon>
        <taxon>Clavibacter</taxon>
    </lineage>
</organism>
<accession>A0A399NV19</accession>
<dbReference type="AlphaFoldDB" id="A0A399NV19"/>
<name>A0A399NV19_9MICO</name>
<feature type="transmembrane region" description="Helical" evidence="2">
    <location>
        <begin position="69"/>
        <end position="93"/>
    </location>
</feature>
<dbReference type="GO" id="GO:0080120">
    <property type="term" value="P:CAAX-box protein maturation"/>
    <property type="evidence" value="ECO:0007669"/>
    <property type="project" value="UniProtKB-ARBA"/>
</dbReference>
<feature type="transmembrane region" description="Helical" evidence="2">
    <location>
        <begin position="155"/>
        <end position="173"/>
    </location>
</feature>